<dbReference type="InterPro" id="IPR032861">
    <property type="entry name" value="TAXi_N"/>
</dbReference>
<feature type="active site" evidence="11">
    <location>
        <position position="133"/>
    </location>
</feature>
<evidence type="ECO:0000256" key="11">
    <source>
        <dbReference type="PIRSR" id="PIRSR601461-1"/>
    </source>
</evidence>
<evidence type="ECO:0000313" key="16">
    <source>
        <dbReference type="Proteomes" id="UP000825935"/>
    </source>
</evidence>
<dbReference type="InterPro" id="IPR021109">
    <property type="entry name" value="Peptidase_aspartic_dom_sf"/>
</dbReference>
<dbReference type="PRINTS" id="PR00792">
    <property type="entry name" value="PEPSIN"/>
</dbReference>
<dbReference type="GO" id="GO:0006508">
    <property type="term" value="P:proteolysis"/>
    <property type="evidence" value="ECO:0007669"/>
    <property type="project" value="UniProtKB-KW"/>
</dbReference>
<evidence type="ECO:0000256" key="13">
    <source>
        <dbReference type="SAM" id="Phobius"/>
    </source>
</evidence>
<dbReference type="OrthoDB" id="2747330at2759"/>
<protein>
    <recommendedName>
        <fullName evidence="14">Peptidase A1 domain-containing protein</fullName>
    </recommendedName>
</protein>
<dbReference type="InterPro" id="IPR032799">
    <property type="entry name" value="TAXi_C"/>
</dbReference>
<keyword evidence="16" id="KW-1185">Reference proteome</keyword>
<dbReference type="PANTHER" id="PTHR13683:SF375">
    <property type="entry name" value="PEPTIDASE A1 DOMAIN-CONTAINING PROTEIN"/>
    <property type="match status" value="1"/>
</dbReference>
<keyword evidence="5" id="KW-0732">Signal</keyword>
<evidence type="ECO:0000256" key="1">
    <source>
        <dbReference type="ARBA" id="ARBA00004370"/>
    </source>
</evidence>
<reference evidence="15" key="1">
    <citation type="submission" date="2021-08" db="EMBL/GenBank/DDBJ databases">
        <title>WGS assembly of Ceratopteris richardii.</title>
        <authorList>
            <person name="Marchant D.B."/>
            <person name="Chen G."/>
            <person name="Jenkins J."/>
            <person name="Shu S."/>
            <person name="Leebens-Mack J."/>
            <person name="Grimwood J."/>
            <person name="Schmutz J."/>
            <person name="Soltis P."/>
            <person name="Soltis D."/>
            <person name="Chen Z.-H."/>
        </authorList>
    </citation>
    <scope>NUCLEOTIDE SEQUENCE</scope>
    <source>
        <strain evidence="15">Whitten #5841</strain>
        <tissue evidence="15">Leaf</tissue>
    </source>
</reference>
<evidence type="ECO:0000256" key="4">
    <source>
        <dbReference type="ARBA" id="ARBA00022692"/>
    </source>
</evidence>
<dbReference type="Proteomes" id="UP000825935">
    <property type="component" value="Chromosome 21"/>
</dbReference>
<evidence type="ECO:0000256" key="8">
    <source>
        <dbReference type="ARBA" id="ARBA00022989"/>
    </source>
</evidence>
<proteinExistence type="inferred from homology"/>
<gene>
    <name evidence="15" type="ORF">KP509_21G073000</name>
</gene>
<evidence type="ECO:0000256" key="6">
    <source>
        <dbReference type="ARBA" id="ARBA00022750"/>
    </source>
</evidence>
<sequence length="526" mass="56467">MTIVLPANLAIFALNPFRLIIIFLFLVVFLGTSGAFVPDVFLKQYKSMFRLRKHTFNGSLTHSSGKPVSFGVLSHVQWRDRSRLRHLLVKDSKLPSGPVSFPLGGIANPNMAGLYFTEISLGTPPSKYYVQIDTGSDLLWVNCANCNSCPRKTDLGVHLALYDPSSSSTSSTVMCGDSYCQNALSGCLAEEACGYQLGYGDGSSSEGFFVRDLLQLNIVAPGNKSVNRGAEVSFGCGTRESGGLHSSDQALDGILGLGQSSVSVLSQLRSNNEISGVFAHCLEGVGKGGGILVIGDVTAPGVVFTPIIRNQPHYNVNLNSITINDISIPIDSSASKDGGTIVDSGTTLAYFSDAAYIPLLQVIHDAVKIKTHSFEWQGMSCISYSGSNVEDLFPSINLNFDGGSSMTIRPHDYVIQAEGAQGHGWCIGFQSTGSSSLNLNILGDLVLKDKLIIYDLEQQRIGWVDYDCTSNVTVLAANGLETSVPFISIPIGSGTRRIFKPSLLEHSKLAIFLFLVAFLPSFNLGF</sequence>
<dbReference type="EMBL" id="CM035426">
    <property type="protein sequence ID" value="KAH7315985.1"/>
    <property type="molecule type" value="Genomic_DNA"/>
</dbReference>
<dbReference type="Pfam" id="PF14541">
    <property type="entry name" value="TAXi_C"/>
    <property type="match status" value="1"/>
</dbReference>
<keyword evidence="6" id="KW-0064">Aspartyl protease</keyword>
<keyword evidence="4 13" id="KW-0812">Transmembrane</keyword>
<keyword evidence="9 13" id="KW-0472">Membrane</keyword>
<evidence type="ECO:0000256" key="2">
    <source>
        <dbReference type="ARBA" id="ARBA00007447"/>
    </source>
</evidence>
<evidence type="ECO:0000256" key="9">
    <source>
        <dbReference type="ARBA" id="ARBA00023136"/>
    </source>
</evidence>
<evidence type="ECO:0000256" key="7">
    <source>
        <dbReference type="ARBA" id="ARBA00022801"/>
    </source>
</evidence>
<dbReference type="AlphaFoldDB" id="A0A8T2SBB3"/>
<dbReference type="CDD" id="cd05476">
    <property type="entry name" value="pepsin_A_like_plant"/>
    <property type="match status" value="1"/>
</dbReference>
<dbReference type="GO" id="GO:0004190">
    <property type="term" value="F:aspartic-type endopeptidase activity"/>
    <property type="evidence" value="ECO:0007669"/>
    <property type="project" value="UniProtKB-KW"/>
</dbReference>
<name>A0A8T2SBB3_CERRI</name>
<keyword evidence="10" id="KW-0325">Glycoprotein</keyword>
<dbReference type="Pfam" id="PF14543">
    <property type="entry name" value="TAXi_N"/>
    <property type="match status" value="1"/>
</dbReference>
<dbReference type="InterPro" id="IPR033121">
    <property type="entry name" value="PEPTIDASE_A1"/>
</dbReference>
<feature type="active site" evidence="11">
    <location>
        <position position="343"/>
    </location>
</feature>
<evidence type="ECO:0000256" key="3">
    <source>
        <dbReference type="ARBA" id="ARBA00022670"/>
    </source>
</evidence>
<keyword evidence="3" id="KW-0645">Protease</keyword>
<comment type="caution">
    <text evidence="15">The sequence shown here is derived from an EMBL/GenBank/DDBJ whole genome shotgun (WGS) entry which is preliminary data.</text>
</comment>
<feature type="disulfide bond" evidence="12">
    <location>
        <begin position="381"/>
        <end position="426"/>
    </location>
</feature>
<keyword evidence="8 13" id="KW-1133">Transmembrane helix</keyword>
<feature type="transmembrane region" description="Helical" evidence="13">
    <location>
        <begin position="20"/>
        <end position="42"/>
    </location>
</feature>
<dbReference type="OMA" id="CANCNSC"/>
<dbReference type="SUPFAM" id="SSF50630">
    <property type="entry name" value="Acid proteases"/>
    <property type="match status" value="1"/>
</dbReference>
<dbReference type="PROSITE" id="PS51767">
    <property type="entry name" value="PEPTIDASE_A1"/>
    <property type="match status" value="1"/>
</dbReference>
<accession>A0A8T2SBB3</accession>
<evidence type="ECO:0000256" key="5">
    <source>
        <dbReference type="ARBA" id="ARBA00022729"/>
    </source>
</evidence>
<keyword evidence="12" id="KW-1015">Disulfide bond</keyword>
<evidence type="ECO:0000259" key="14">
    <source>
        <dbReference type="PROSITE" id="PS51767"/>
    </source>
</evidence>
<organism evidence="15 16">
    <name type="scientific">Ceratopteris richardii</name>
    <name type="common">Triangle waterfern</name>
    <dbReference type="NCBI Taxonomy" id="49495"/>
    <lineage>
        <taxon>Eukaryota</taxon>
        <taxon>Viridiplantae</taxon>
        <taxon>Streptophyta</taxon>
        <taxon>Embryophyta</taxon>
        <taxon>Tracheophyta</taxon>
        <taxon>Polypodiopsida</taxon>
        <taxon>Polypodiidae</taxon>
        <taxon>Polypodiales</taxon>
        <taxon>Pteridineae</taxon>
        <taxon>Pteridaceae</taxon>
        <taxon>Parkerioideae</taxon>
        <taxon>Ceratopteris</taxon>
    </lineage>
</organism>
<dbReference type="Gene3D" id="2.40.70.10">
    <property type="entry name" value="Acid Proteases"/>
    <property type="match status" value="2"/>
</dbReference>
<evidence type="ECO:0000256" key="10">
    <source>
        <dbReference type="ARBA" id="ARBA00023180"/>
    </source>
</evidence>
<evidence type="ECO:0000313" key="15">
    <source>
        <dbReference type="EMBL" id="KAH7315985.1"/>
    </source>
</evidence>
<dbReference type="InterPro" id="IPR001461">
    <property type="entry name" value="Aspartic_peptidase_A1"/>
</dbReference>
<dbReference type="GO" id="GO:0016020">
    <property type="term" value="C:membrane"/>
    <property type="evidence" value="ECO:0007669"/>
    <property type="project" value="UniProtKB-SubCell"/>
</dbReference>
<feature type="domain" description="Peptidase A1" evidence="14">
    <location>
        <begin position="115"/>
        <end position="464"/>
    </location>
</feature>
<evidence type="ECO:0000256" key="12">
    <source>
        <dbReference type="PIRSR" id="PIRSR601461-2"/>
    </source>
</evidence>
<keyword evidence="7" id="KW-0378">Hydrolase</keyword>
<comment type="subcellular location">
    <subcellularLocation>
        <location evidence="1">Membrane</location>
    </subcellularLocation>
</comment>
<dbReference type="PANTHER" id="PTHR13683">
    <property type="entry name" value="ASPARTYL PROTEASES"/>
    <property type="match status" value="1"/>
</dbReference>
<dbReference type="InterPro" id="IPR034161">
    <property type="entry name" value="Pepsin-like_plant"/>
</dbReference>
<comment type="similarity">
    <text evidence="2">Belongs to the peptidase A1 family.</text>
</comment>